<reference evidence="2 5" key="1">
    <citation type="journal article" date="2013" name="Genome Biol.">
        <title>Comparative genomics of the core and accessory genomes of 48 Sinorhizobium strains comprising five genospecies.</title>
        <authorList>
            <person name="Sugawara M."/>
            <person name="Epstein B."/>
            <person name="Badgley B.D."/>
            <person name="Unno T."/>
            <person name="Xu L."/>
            <person name="Reese J."/>
            <person name="Gyaneshwar P."/>
            <person name="Denny R."/>
            <person name="Mudge J."/>
            <person name="Bharti A.K."/>
            <person name="Farmer A.D."/>
            <person name="May G.D."/>
            <person name="Woodward J.E."/>
            <person name="Medigue C."/>
            <person name="Vallenet D."/>
            <person name="Lajus A."/>
            <person name="Rouy Z."/>
            <person name="Martinez-Vaz B."/>
            <person name="Tiffin P."/>
            <person name="Young N.D."/>
            <person name="Sadowsky M.J."/>
        </authorList>
    </citation>
    <scope>NUCLEOTIDE SEQUENCE [LARGE SCALE GENOMIC DNA]</scope>
    <source>
        <strain evidence="2 5">USDA205</strain>
    </source>
</reference>
<organism evidence="3 4">
    <name type="scientific">Rhizobium fredii</name>
    <name type="common">Sinorhizobium fredii</name>
    <dbReference type="NCBI Taxonomy" id="380"/>
    <lineage>
        <taxon>Bacteria</taxon>
        <taxon>Pseudomonadati</taxon>
        <taxon>Pseudomonadota</taxon>
        <taxon>Alphaproteobacteria</taxon>
        <taxon>Hyphomicrobiales</taxon>
        <taxon>Rhizobiaceae</taxon>
        <taxon>Sinorhizobium/Ensifer group</taxon>
        <taxon>Sinorhizobium</taxon>
    </lineage>
</organism>
<sequence length="49" mass="5776">MARLWRVYCTLAAKRRSRLELGDLSVDQLKDIGLTEAEARREAARPFWR</sequence>
<name>A0A2A6M4Q8_RHIFR</name>
<dbReference type="EMBL" id="NWTC01000003">
    <property type="protein sequence ID" value="PDT49446.1"/>
    <property type="molecule type" value="Genomic_DNA"/>
</dbReference>
<comment type="caution">
    <text evidence="3">The sequence shown here is derived from an EMBL/GenBank/DDBJ whole genome shotgun (WGS) entry which is preliminary data.</text>
</comment>
<evidence type="ECO:0000313" key="5">
    <source>
        <dbReference type="Proteomes" id="UP000466694"/>
    </source>
</evidence>
<feature type="domain" description="YjiS-like" evidence="1">
    <location>
        <begin position="4"/>
        <end position="40"/>
    </location>
</feature>
<dbReference type="Proteomes" id="UP000466694">
    <property type="component" value="Unassembled WGS sequence"/>
</dbReference>
<accession>A0A2A6M4Q8</accession>
<evidence type="ECO:0000313" key="2">
    <source>
        <dbReference type="EMBL" id="MQX08210.1"/>
    </source>
</evidence>
<dbReference type="InterPro" id="IPR009506">
    <property type="entry name" value="YjiS-like"/>
</dbReference>
<proteinExistence type="predicted"/>
<dbReference type="AlphaFoldDB" id="A0A2A6M4Q8"/>
<evidence type="ECO:0000313" key="4">
    <source>
        <dbReference type="Proteomes" id="UP000220353"/>
    </source>
</evidence>
<gene>
    <name evidence="3" type="ORF">CO661_04900</name>
    <name evidence="2" type="ORF">GHK48_07775</name>
</gene>
<evidence type="ECO:0000259" key="1">
    <source>
        <dbReference type="Pfam" id="PF06568"/>
    </source>
</evidence>
<reference evidence="2" key="3">
    <citation type="submission" date="2019-10" db="EMBL/GenBank/DDBJ databases">
        <authorList>
            <person name="Sugawara M."/>
            <person name="Epstein B."/>
            <person name="Badgley B."/>
            <person name="Unno T."/>
            <person name="Xu L."/>
            <person name="Reese J."/>
            <person name="Gyaneshwar P."/>
            <person name="Denny R."/>
            <person name="Mudege J."/>
            <person name="Bharti A."/>
            <person name="Farmer A."/>
            <person name="May G."/>
            <person name="Woodward J."/>
            <person name="Medigue C."/>
            <person name="Vallenet D."/>
            <person name="Lajus A."/>
            <person name="Rouy Z."/>
            <person name="Martinez-Vaz B."/>
            <person name="Tiffin P."/>
            <person name="Young N."/>
            <person name="Sadowsky M."/>
        </authorList>
    </citation>
    <scope>NUCLEOTIDE SEQUENCE</scope>
    <source>
        <strain evidence="2">USDA205</strain>
    </source>
</reference>
<dbReference type="Proteomes" id="UP000220353">
    <property type="component" value="Unassembled WGS sequence"/>
</dbReference>
<protein>
    <submittedName>
        <fullName evidence="3">DUF1127 domain-containing protein</fullName>
    </submittedName>
</protein>
<evidence type="ECO:0000313" key="3">
    <source>
        <dbReference type="EMBL" id="PDT49446.1"/>
    </source>
</evidence>
<dbReference type="EMBL" id="WISZ01000068">
    <property type="protein sequence ID" value="MQX08210.1"/>
    <property type="molecule type" value="Genomic_DNA"/>
</dbReference>
<reference evidence="3 4" key="2">
    <citation type="submission" date="2017-09" db="EMBL/GenBank/DDBJ databases">
        <title>Comparative genomics of rhizobia isolated from Phaseolus vulgaris in China.</title>
        <authorList>
            <person name="Tong W."/>
        </authorList>
    </citation>
    <scope>NUCLEOTIDE SEQUENCE [LARGE SCALE GENOMIC DNA]</scope>
    <source>
        <strain evidence="3 4">PCH1</strain>
    </source>
</reference>
<dbReference type="Pfam" id="PF06568">
    <property type="entry name" value="YjiS-like"/>
    <property type="match status" value="1"/>
</dbReference>